<dbReference type="AlphaFoldDB" id="A0A0B7B728"/>
<dbReference type="GO" id="GO:0007156">
    <property type="term" value="P:homophilic cell adhesion via plasma membrane adhesion molecules"/>
    <property type="evidence" value="ECO:0007669"/>
    <property type="project" value="InterPro"/>
</dbReference>
<keyword evidence="2" id="KW-0812">Transmembrane</keyword>
<reference evidence="4" key="1">
    <citation type="submission" date="2014-12" db="EMBL/GenBank/DDBJ databases">
        <title>Insight into the proteome of Arion vulgaris.</title>
        <authorList>
            <person name="Aradska J."/>
            <person name="Bulat T."/>
            <person name="Smidak R."/>
            <person name="Sarate P."/>
            <person name="Gangsoo J."/>
            <person name="Sialana F."/>
            <person name="Bilban M."/>
            <person name="Lubec G."/>
        </authorList>
    </citation>
    <scope>NUCLEOTIDE SEQUENCE</scope>
    <source>
        <tissue evidence="4">Skin</tissue>
    </source>
</reference>
<dbReference type="Gene3D" id="2.60.40.60">
    <property type="entry name" value="Cadherins"/>
    <property type="match status" value="1"/>
</dbReference>
<keyword evidence="2" id="KW-1133">Transmembrane helix</keyword>
<dbReference type="GO" id="GO:0005509">
    <property type="term" value="F:calcium ion binding"/>
    <property type="evidence" value="ECO:0007669"/>
    <property type="project" value="UniProtKB-UniRule"/>
</dbReference>
<dbReference type="InterPro" id="IPR015919">
    <property type="entry name" value="Cadherin-like_sf"/>
</dbReference>
<accession>A0A0B7B728</accession>
<dbReference type="InterPro" id="IPR002126">
    <property type="entry name" value="Cadherin-like_dom"/>
</dbReference>
<evidence type="ECO:0000313" key="4">
    <source>
        <dbReference type="EMBL" id="CEK88697.1"/>
    </source>
</evidence>
<feature type="transmembrane region" description="Helical" evidence="2">
    <location>
        <begin position="189"/>
        <end position="211"/>
    </location>
</feature>
<organism evidence="4">
    <name type="scientific">Arion vulgaris</name>
    <dbReference type="NCBI Taxonomy" id="1028688"/>
    <lineage>
        <taxon>Eukaryota</taxon>
        <taxon>Metazoa</taxon>
        <taxon>Spiralia</taxon>
        <taxon>Lophotrochozoa</taxon>
        <taxon>Mollusca</taxon>
        <taxon>Gastropoda</taxon>
        <taxon>Heterobranchia</taxon>
        <taxon>Euthyneura</taxon>
        <taxon>Panpulmonata</taxon>
        <taxon>Eupulmonata</taxon>
        <taxon>Stylommatophora</taxon>
        <taxon>Helicina</taxon>
        <taxon>Arionoidea</taxon>
        <taxon>Arionidae</taxon>
        <taxon>Arion</taxon>
    </lineage>
</organism>
<dbReference type="SUPFAM" id="SSF49313">
    <property type="entry name" value="Cadherin-like"/>
    <property type="match status" value="1"/>
</dbReference>
<sequence>NLFRYDLVIDRMTFTANYDVDVGGYDSDVTAIMTATDSKGMTSTATVKIYVNDINDNKCQTDPSLTFNLDETVGLKRLGGFTAADLDATYPNNDYYFIVPSSNPSTATHNIMVTRDGGIYYINLFPPDQASLTMQFTVHCIDGGSPRQTATTTLLVNYNVPTTTIETTTFLSTTTEQDIWKNVAFQATFGTLITLIGVGLVTLIGSIIACWRAKLNWRSWRFRQLVKQTPQDVMPYRPPTRRPLPPVEQGRTINPNWENLAWNQTGDINNSIDNVH</sequence>
<feature type="domain" description="Cadherin" evidence="3">
    <location>
        <begin position="9"/>
        <end position="65"/>
    </location>
</feature>
<proteinExistence type="predicted"/>
<evidence type="ECO:0000256" key="1">
    <source>
        <dbReference type="PROSITE-ProRule" id="PRU00043"/>
    </source>
</evidence>
<name>A0A0B7B728_9EUPU</name>
<evidence type="ECO:0000259" key="3">
    <source>
        <dbReference type="PROSITE" id="PS50268"/>
    </source>
</evidence>
<gene>
    <name evidence="4" type="primary">ORF166546</name>
</gene>
<dbReference type="GO" id="GO:0016020">
    <property type="term" value="C:membrane"/>
    <property type="evidence" value="ECO:0007669"/>
    <property type="project" value="InterPro"/>
</dbReference>
<feature type="non-terminal residue" evidence="4">
    <location>
        <position position="276"/>
    </location>
</feature>
<dbReference type="EMBL" id="HACG01041832">
    <property type="protein sequence ID" value="CEK88697.1"/>
    <property type="molecule type" value="Transcribed_RNA"/>
</dbReference>
<evidence type="ECO:0000256" key="2">
    <source>
        <dbReference type="SAM" id="Phobius"/>
    </source>
</evidence>
<keyword evidence="2" id="KW-0472">Membrane</keyword>
<keyword evidence="1" id="KW-0106">Calcium</keyword>
<protein>
    <recommendedName>
        <fullName evidence="3">Cadherin domain-containing protein</fullName>
    </recommendedName>
</protein>
<feature type="non-terminal residue" evidence="4">
    <location>
        <position position="1"/>
    </location>
</feature>
<dbReference type="PROSITE" id="PS50268">
    <property type="entry name" value="CADHERIN_2"/>
    <property type="match status" value="1"/>
</dbReference>